<feature type="domain" description="NADPH-dependent FMN reductase-like" evidence="3">
    <location>
        <begin position="1"/>
        <end position="129"/>
    </location>
</feature>
<evidence type="ECO:0000256" key="1">
    <source>
        <dbReference type="ARBA" id="ARBA00022630"/>
    </source>
</evidence>
<accession>A0A069RGL6</accession>
<name>A0A069RGL6_PEPLI</name>
<reference evidence="4 5" key="1">
    <citation type="submission" date="2014-03" db="EMBL/GenBank/DDBJ databases">
        <title>Genome sequence of Clostridium litorale W6, DSM 5388.</title>
        <authorList>
            <person name="Poehlein A."/>
            <person name="Jagirdar A."/>
            <person name="Khonsari B."/>
            <person name="Chibani C.M."/>
            <person name="Gutierrez Gutierrez D.A."/>
            <person name="Davydova E."/>
            <person name="Alghaithi H.S."/>
            <person name="Nair K.P."/>
            <person name="Dhamotharan K."/>
            <person name="Chandran L."/>
            <person name="G W."/>
            <person name="Daniel R."/>
        </authorList>
    </citation>
    <scope>NUCLEOTIDE SEQUENCE [LARGE SCALE GENOMIC DNA]</scope>
    <source>
        <strain evidence="4 5">W6</strain>
    </source>
</reference>
<organism evidence="4 5">
    <name type="scientific">Peptoclostridium litorale DSM 5388</name>
    <dbReference type="NCBI Taxonomy" id="1121324"/>
    <lineage>
        <taxon>Bacteria</taxon>
        <taxon>Bacillati</taxon>
        <taxon>Bacillota</taxon>
        <taxon>Clostridia</taxon>
        <taxon>Peptostreptococcales</taxon>
        <taxon>Peptoclostridiaceae</taxon>
        <taxon>Peptoclostridium</taxon>
    </lineage>
</organism>
<comment type="caution">
    <text evidence="4">The sequence shown here is derived from an EMBL/GenBank/DDBJ whole genome shotgun (WGS) entry which is preliminary data.</text>
</comment>
<dbReference type="GO" id="GO:0016491">
    <property type="term" value="F:oxidoreductase activity"/>
    <property type="evidence" value="ECO:0007669"/>
    <property type="project" value="InterPro"/>
</dbReference>
<dbReference type="InterPro" id="IPR029039">
    <property type="entry name" value="Flavoprotein-like_sf"/>
</dbReference>
<dbReference type="EMBL" id="JJMM01000005">
    <property type="protein sequence ID" value="KDR96131.1"/>
    <property type="molecule type" value="Genomic_DNA"/>
</dbReference>
<dbReference type="InterPro" id="IPR051796">
    <property type="entry name" value="ISF_SsuE-like"/>
</dbReference>
<dbReference type="Pfam" id="PF03358">
    <property type="entry name" value="FMN_red"/>
    <property type="match status" value="1"/>
</dbReference>
<evidence type="ECO:0000313" key="5">
    <source>
        <dbReference type="Proteomes" id="UP000027946"/>
    </source>
</evidence>
<proteinExistence type="predicted"/>
<evidence type="ECO:0000313" key="4">
    <source>
        <dbReference type="EMBL" id="KDR96131.1"/>
    </source>
</evidence>
<dbReference type="Gene3D" id="3.40.50.360">
    <property type="match status" value="1"/>
</dbReference>
<evidence type="ECO:0000259" key="3">
    <source>
        <dbReference type="Pfam" id="PF03358"/>
    </source>
</evidence>
<dbReference type="STRING" id="1121324.CLIT_5c01430"/>
<dbReference type="SUPFAM" id="SSF52218">
    <property type="entry name" value="Flavoproteins"/>
    <property type="match status" value="1"/>
</dbReference>
<keyword evidence="2" id="KW-0288">FMN</keyword>
<sequence>MSLILINGSPRKNGNSQYITDFIISILERENVQYKLVDVKNMDIAYCTGCGACEKTGWCVIKDQGVELHRQFDESSATIIISPIYFNSLTAQVKAVIDRMQAIYSSKYVLKKPTFERNKERQGAFIAVAGSPPYEEQFVGAKFIIDMFFKVINTKWIETMLINDTDAKHISKRDEKLKRIEDIVMRIVQKMD</sequence>
<keyword evidence="5" id="KW-1185">Reference proteome</keyword>
<dbReference type="eggNOG" id="COG0655">
    <property type="taxonomic scope" value="Bacteria"/>
</dbReference>
<evidence type="ECO:0000256" key="2">
    <source>
        <dbReference type="ARBA" id="ARBA00022643"/>
    </source>
</evidence>
<dbReference type="Proteomes" id="UP000027946">
    <property type="component" value="Unassembled WGS sequence"/>
</dbReference>
<dbReference type="OrthoDB" id="9805976at2"/>
<gene>
    <name evidence="4" type="ORF">CLIT_5c01430</name>
</gene>
<keyword evidence="1" id="KW-0285">Flavoprotein</keyword>
<protein>
    <submittedName>
        <fullName evidence="4">NADPH-dependent FMN reductase family protein</fullName>
    </submittedName>
</protein>
<dbReference type="InterPro" id="IPR005025">
    <property type="entry name" value="FMN_Rdtase-like_dom"/>
</dbReference>
<dbReference type="RefSeq" id="WP_052635977.1">
    <property type="nucleotide sequence ID" value="NZ_FSRH01000007.1"/>
</dbReference>
<dbReference type="AlphaFoldDB" id="A0A069RGL6"/>
<dbReference type="PANTHER" id="PTHR43278">
    <property type="entry name" value="NAD(P)H-DEPENDENT FMN-CONTAINING OXIDOREDUCTASE YWQN-RELATED"/>
    <property type="match status" value="1"/>
</dbReference>
<dbReference type="PANTHER" id="PTHR43278:SF2">
    <property type="entry name" value="IRON-SULFUR FLAVOPROTEIN"/>
    <property type="match status" value="1"/>
</dbReference>